<evidence type="ECO:0000313" key="2">
    <source>
        <dbReference type="Proteomes" id="UP000554482"/>
    </source>
</evidence>
<reference evidence="1 2" key="1">
    <citation type="submission" date="2020-06" db="EMBL/GenBank/DDBJ databases">
        <title>Transcriptomic and genomic resources for Thalictrum thalictroides and T. hernandezii: Facilitating candidate gene discovery in an emerging model plant lineage.</title>
        <authorList>
            <person name="Arias T."/>
            <person name="Riano-Pachon D.M."/>
            <person name="Di Stilio V.S."/>
        </authorList>
    </citation>
    <scope>NUCLEOTIDE SEQUENCE [LARGE SCALE GENOMIC DNA]</scope>
    <source>
        <strain evidence="2">cv. WT478/WT964</strain>
        <tissue evidence="1">Leaves</tissue>
    </source>
</reference>
<dbReference type="OrthoDB" id="6642630at2759"/>
<gene>
    <name evidence="1" type="ORF">FRX31_025859</name>
</gene>
<name>A0A7J6VHI0_THATH</name>
<evidence type="ECO:0000313" key="1">
    <source>
        <dbReference type="EMBL" id="KAF5184554.1"/>
    </source>
</evidence>
<sequence>MGWAVEELATYSTFDFEYFFRRIYEAVYISHPDGGHQHWSEGLALASIVFDQYSGIQYLDRMAMETYVSGRLPNLEFEGVQFGTNYWENLTYPVSCLLGGDRSDTERLKYLDLPARPGTRINREIREDVLYRLNIECDSARLRKLGGVRWFYFGDVYNAFEIKSRRTEQPWE</sequence>
<dbReference type="EMBL" id="JABWDY010031939">
    <property type="protein sequence ID" value="KAF5184554.1"/>
    <property type="molecule type" value="Genomic_DNA"/>
</dbReference>
<proteinExistence type="predicted"/>
<accession>A0A7J6VHI0</accession>
<protein>
    <submittedName>
        <fullName evidence="1">Uncharacterized protein</fullName>
    </submittedName>
</protein>
<dbReference type="AlphaFoldDB" id="A0A7J6VHI0"/>
<keyword evidence="2" id="KW-1185">Reference proteome</keyword>
<comment type="caution">
    <text evidence="1">The sequence shown here is derived from an EMBL/GenBank/DDBJ whole genome shotgun (WGS) entry which is preliminary data.</text>
</comment>
<organism evidence="1 2">
    <name type="scientific">Thalictrum thalictroides</name>
    <name type="common">Rue-anemone</name>
    <name type="synonym">Anemone thalictroides</name>
    <dbReference type="NCBI Taxonomy" id="46969"/>
    <lineage>
        <taxon>Eukaryota</taxon>
        <taxon>Viridiplantae</taxon>
        <taxon>Streptophyta</taxon>
        <taxon>Embryophyta</taxon>
        <taxon>Tracheophyta</taxon>
        <taxon>Spermatophyta</taxon>
        <taxon>Magnoliopsida</taxon>
        <taxon>Ranunculales</taxon>
        <taxon>Ranunculaceae</taxon>
        <taxon>Thalictroideae</taxon>
        <taxon>Thalictrum</taxon>
    </lineage>
</organism>
<dbReference type="Proteomes" id="UP000554482">
    <property type="component" value="Unassembled WGS sequence"/>
</dbReference>